<feature type="compositionally biased region" description="Basic and acidic residues" evidence="1">
    <location>
        <begin position="1226"/>
        <end position="1238"/>
    </location>
</feature>
<protein>
    <submittedName>
        <fullName evidence="2">Uncharacterized protein</fullName>
    </submittedName>
</protein>
<feature type="compositionally biased region" description="Acidic residues" evidence="1">
    <location>
        <begin position="1213"/>
        <end position="1225"/>
    </location>
</feature>
<evidence type="ECO:0000256" key="1">
    <source>
        <dbReference type="SAM" id="MobiDB-lite"/>
    </source>
</evidence>
<keyword evidence="3" id="KW-1185">Reference proteome</keyword>
<feature type="compositionally biased region" description="Basic and acidic residues" evidence="1">
    <location>
        <begin position="1"/>
        <end position="21"/>
    </location>
</feature>
<evidence type="ECO:0000313" key="2">
    <source>
        <dbReference type="EMBL" id="KAJ2903799.1"/>
    </source>
</evidence>
<evidence type="ECO:0000313" key="3">
    <source>
        <dbReference type="Proteomes" id="UP001201980"/>
    </source>
</evidence>
<feature type="region of interest" description="Disordered" evidence="1">
    <location>
        <begin position="1"/>
        <end position="32"/>
    </location>
</feature>
<dbReference type="EMBL" id="JAKWBI020000071">
    <property type="protein sequence ID" value="KAJ2903799.1"/>
    <property type="molecule type" value="Genomic_DNA"/>
</dbReference>
<sequence>MVSHEKGKGKAGVDDKQKKSEEEEEETVEEPLDPFKTFRPGYWWDLSSILPTHESKPLQPLDKKELTDAYCFATDQFDDNVIGSAPKVITTQDDSDEISKKISDWAAQLEQMLRDFKSLVTFMKNRGTTWRILEALWQRRSPSEREQIIRYAWKMEFGDDSEMAPEHDHPTQYFLGNYDKKRNRRPRIPPRPAVGAVPQPRAQTRGKRTLTSKQQAAKAAADKEGQSRETARKTRERYQTLVASSWEGQPGFKRNHEPICQEWFIWPHLNLETLVEGSSLLELINEFAREDLDEHEIITVRSRTREPRYLASIARGLAMGTLPQFYQSDKICRSGDGPYPDDIWCKMRIGDTQEISLTRYYYSLKCQVGTLNFLINCFYILSWLALVDTPSGIPPTFSTQELNNMYRRFFHEDIQQHVFKRPILPGQTLPVLSKHEALRPHGAKSLKRLRVSSDEKLRKAKRARITELHNRYAVKSKAASVCDSAEGRLFGDAAMFGSPQQPPQEPDHDIVRSAMFYKHWHERHLHRFLRELKGEIRDMTGSPETFRRGVLQFLFVPATTFPKDDEKALAKVKASQWRAAVDMYVGFNMSRFEVWAAVERAVSFLADKKAWDKSNPWPSGHDAENETAILEARFARWRRSQDWANGLRAVLYTGLLEYRNQFLAIWSKWKLSDQPQLPEVPHEAAEDAPKKHEFFLKMSEIVNDDVLLPAFGFNDWFIHLAEFAEEARLEAIFNGLEKDLPDAPEDVVDEVPDEIACKYDFAEKYLGPVLVGLLKEAWVLASMAKGLDECGQTGSVVADHANIQRSFRDGNVTEAWTGYFPAWKFRDLTLECWSIRIMSDWRIPSKILYDDHFVRLGASFQYPSQLTAQGAALKHRITVDKKFQAFWKVAYRSIDAHYVACRKRDWPSEAHRCMGQESQCLNAAKEDTVVNVEEFYNDVEEMAKDAHRYHSLQRWIPLCRNEDPWMFKWRLFKQEEWFKNWGLTPTKLPPPLIDYNPDPTAAIIDPHAGLLERMHQQRQHTLQRNRAELAKVDPASAVPFGDLDHRLRYYQPDVTDTKRKFKGRKKSAIEQRDSDNDESDGEAEGDGDDGTIVAMSLNAENYALAQTLFENRRGQVMTLTEFHSFMRLIGIPMYRQGNGSAVVFRPDANCPVRAQSDALRNQAILNIHMAHSGKFLPYQCRNIGKNKLGKKYKLSMENFKLEGHEEEKKREENLEDDGAGNDEEVEGKNEEMGERTETENETEAGNGDP</sequence>
<organism evidence="2 3">
    <name type="scientific">Zalerion maritima</name>
    <dbReference type="NCBI Taxonomy" id="339359"/>
    <lineage>
        <taxon>Eukaryota</taxon>
        <taxon>Fungi</taxon>
        <taxon>Dikarya</taxon>
        <taxon>Ascomycota</taxon>
        <taxon>Pezizomycotina</taxon>
        <taxon>Sordariomycetes</taxon>
        <taxon>Lulworthiomycetidae</taxon>
        <taxon>Lulworthiales</taxon>
        <taxon>Lulworthiaceae</taxon>
        <taxon>Zalerion</taxon>
    </lineage>
</organism>
<feature type="compositionally biased region" description="Basic and acidic residues" evidence="1">
    <location>
        <begin position="220"/>
        <end position="234"/>
    </location>
</feature>
<dbReference type="AlphaFoldDB" id="A0AAD5WVS2"/>
<reference evidence="2" key="1">
    <citation type="submission" date="2022-07" db="EMBL/GenBank/DDBJ databases">
        <title>Draft genome sequence of Zalerion maritima ATCC 34329, a (micro)plastics degrading marine fungus.</title>
        <authorList>
            <person name="Paco A."/>
            <person name="Goncalves M.F.M."/>
            <person name="Rocha-Santos T.A.P."/>
            <person name="Alves A."/>
        </authorList>
    </citation>
    <scope>NUCLEOTIDE SEQUENCE</scope>
    <source>
        <strain evidence="2">ATCC 34329</strain>
    </source>
</reference>
<feature type="region of interest" description="Disordered" evidence="1">
    <location>
        <begin position="162"/>
        <end position="234"/>
    </location>
</feature>
<gene>
    <name evidence="2" type="ORF">MKZ38_009365</name>
</gene>
<proteinExistence type="predicted"/>
<feature type="compositionally biased region" description="Acidic residues" evidence="1">
    <location>
        <begin position="22"/>
        <end position="32"/>
    </location>
</feature>
<accession>A0AAD5WVS2</accession>
<dbReference type="Proteomes" id="UP001201980">
    <property type="component" value="Unassembled WGS sequence"/>
</dbReference>
<feature type="region of interest" description="Disordered" evidence="1">
    <location>
        <begin position="1060"/>
        <end position="1090"/>
    </location>
</feature>
<name>A0AAD5WVS2_9PEZI</name>
<comment type="caution">
    <text evidence="2">The sequence shown here is derived from an EMBL/GenBank/DDBJ whole genome shotgun (WGS) entry which is preliminary data.</text>
</comment>
<feature type="compositionally biased region" description="Acidic residues" evidence="1">
    <location>
        <begin position="1075"/>
        <end position="1089"/>
    </location>
</feature>
<feature type="compositionally biased region" description="Basic and acidic residues" evidence="1">
    <location>
        <begin position="1202"/>
        <end position="1212"/>
    </location>
</feature>
<feature type="region of interest" description="Disordered" evidence="1">
    <location>
        <begin position="1202"/>
        <end position="1249"/>
    </location>
</feature>